<evidence type="ECO:0000313" key="3">
    <source>
        <dbReference type="Proteomes" id="UP000823862"/>
    </source>
</evidence>
<dbReference type="EMBL" id="DWZI01000012">
    <property type="protein sequence ID" value="HJA85024.1"/>
    <property type="molecule type" value="Genomic_DNA"/>
</dbReference>
<keyword evidence="1" id="KW-0812">Transmembrane</keyword>
<gene>
    <name evidence="2" type="ORF">H9950_02280</name>
</gene>
<feature type="transmembrane region" description="Helical" evidence="1">
    <location>
        <begin position="38"/>
        <end position="59"/>
    </location>
</feature>
<comment type="caution">
    <text evidence="2">The sequence shown here is derived from an EMBL/GenBank/DDBJ whole genome shotgun (WGS) entry which is preliminary data.</text>
</comment>
<feature type="transmembrane region" description="Helical" evidence="1">
    <location>
        <begin position="66"/>
        <end position="85"/>
    </location>
</feature>
<dbReference type="Proteomes" id="UP000823862">
    <property type="component" value="Unassembled WGS sequence"/>
</dbReference>
<keyword evidence="1" id="KW-0472">Membrane</keyword>
<organism evidence="2 3">
    <name type="scientific">Candidatus Bacteroides avicola</name>
    <dbReference type="NCBI Taxonomy" id="2838468"/>
    <lineage>
        <taxon>Bacteria</taxon>
        <taxon>Pseudomonadati</taxon>
        <taxon>Bacteroidota</taxon>
        <taxon>Bacteroidia</taxon>
        <taxon>Bacteroidales</taxon>
        <taxon>Bacteroidaceae</taxon>
        <taxon>Bacteroides</taxon>
    </lineage>
</organism>
<reference evidence="2" key="2">
    <citation type="submission" date="2021-04" db="EMBL/GenBank/DDBJ databases">
        <authorList>
            <person name="Gilroy R."/>
        </authorList>
    </citation>
    <scope>NUCLEOTIDE SEQUENCE</scope>
    <source>
        <strain evidence="2">ChiHjej12B11-9795</strain>
    </source>
</reference>
<feature type="transmembrane region" description="Helical" evidence="1">
    <location>
        <begin position="12"/>
        <end position="32"/>
    </location>
</feature>
<accession>A0A9D2KVC4</accession>
<keyword evidence="1" id="KW-1133">Transmembrane helix</keyword>
<evidence type="ECO:0000313" key="2">
    <source>
        <dbReference type="EMBL" id="HJA85024.1"/>
    </source>
</evidence>
<protein>
    <submittedName>
        <fullName evidence="2">Uncharacterized protein</fullName>
    </submittedName>
</protein>
<reference evidence="2" key="1">
    <citation type="journal article" date="2021" name="PeerJ">
        <title>Extensive microbial diversity within the chicken gut microbiome revealed by metagenomics and culture.</title>
        <authorList>
            <person name="Gilroy R."/>
            <person name="Ravi A."/>
            <person name="Getino M."/>
            <person name="Pursley I."/>
            <person name="Horton D.L."/>
            <person name="Alikhan N.F."/>
            <person name="Baker D."/>
            <person name="Gharbi K."/>
            <person name="Hall N."/>
            <person name="Watson M."/>
            <person name="Adriaenssens E.M."/>
            <person name="Foster-Nyarko E."/>
            <person name="Jarju S."/>
            <person name="Secka A."/>
            <person name="Antonio M."/>
            <person name="Oren A."/>
            <person name="Chaudhuri R.R."/>
            <person name="La Ragione R."/>
            <person name="Hildebrand F."/>
            <person name="Pallen M.J."/>
        </authorList>
    </citation>
    <scope>NUCLEOTIDE SEQUENCE</scope>
    <source>
        <strain evidence="2">ChiHjej12B11-9795</strain>
    </source>
</reference>
<sequence length="110" mass="12247">MMAKAHNNSDTYKAAAVTLIVFGIIYLIDRIVGFGRLGLPWVMNKDYFLLYTAVIFLLLKHDKSVGLVLLALWLILNFGLITALLGTMSAYLLPLALLVVGIILYFISTR</sequence>
<proteinExistence type="predicted"/>
<dbReference type="AlphaFoldDB" id="A0A9D2KVC4"/>
<evidence type="ECO:0000256" key="1">
    <source>
        <dbReference type="SAM" id="Phobius"/>
    </source>
</evidence>
<name>A0A9D2KVC4_9BACE</name>
<feature type="transmembrane region" description="Helical" evidence="1">
    <location>
        <begin position="91"/>
        <end position="108"/>
    </location>
</feature>